<dbReference type="InParanoid" id="B4DAV6"/>
<dbReference type="NCBIfam" id="TIGR02595">
    <property type="entry name" value="PEP_CTERM"/>
    <property type="match status" value="1"/>
</dbReference>
<accession>B4DAV6</accession>
<keyword evidence="1" id="KW-0472">Membrane</keyword>
<dbReference type="AlphaFoldDB" id="B4DAV6"/>
<evidence type="ECO:0000313" key="3">
    <source>
        <dbReference type="EMBL" id="EDY16428.1"/>
    </source>
</evidence>
<dbReference type="EMBL" id="ABVL01000033">
    <property type="protein sequence ID" value="EDY16428.1"/>
    <property type="molecule type" value="Genomic_DNA"/>
</dbReference>
<gene>
    <name evidence="3" type="ORF">CfE428DRAFT_6047</name>
</gene>
<feature type="domain" description="Ice-binding protein C-terminal" evidence="2">
    <location>
        <begin position="37"/>
        <end position="60"/>
    </location>
</feature>
<protein>
    <recommendedName>
        <fullName evidence="2">Ice-binding protein C-terminal domain-containing protein</fullName>
    </recommendedName>
</protein>
<keyword evidence="1" id="KW-0812">Transmembrane</keyword>
<evidence type="ECO:0000313" key="4">
    <source>
        <dbReference type="Proteomes" id="UP000005824"/>
    </source>
</evidence>
<evidence type="ECO:0000256" key="1">
    <source>
        <dbReference type="SAM" id="Phobius"/>
    </source>
</evidence>
<keyword evidence="1" id="KW-1133">Transmembrane helix</keyword>
<feature type="transmembrane region" description="Helical" evidence="1">
    <location>
        <begin position="36"/>
        <end position="55"/>
    </location>
</feature>
<organism evidence="3 4">
    <name type="scientific">Chthoniobacter flavus Ellin428</name>
    <dbReference type="NCBI Taxonomy" id="497964"/>
    <lineage>
        <taxon>Bacteria</taxon>
        <taxon>Pseudomonadati</taxon>
        <taxon>Verrucomicrobiota</taxon>
        <taxon>Spartobacteria</taxon>
        <taxon>Chthoniobacterales</taxon>
        <taxon>Chthoniobacteraceae</taxon>
        <taxon>Chthoniobacter</taxon>
    </lineage>
</organism>
<sequence length="62" mass="6501">MSPLALACSDIAISTVPETADFGSGPVDGYAMQVQIVPEPGSLSALLGGIAVLGFRRRQRRR</sequence>
<comment type="caution">
    <text evidence="3">The sequence shown here is derived from an EMBL/GenBank/DDBJ whole genome shotgun (WGS) entry which is preliminary data.</text>
</comment>
<dbReference type="InterPro" id="IPR013424">
    <property type="entry name" value="Ice-binding_C"/>
</dbReference>
<evidence type="ECO:0000259" key="2">
    <source>
        <dbReference type="Pfam" id="PF07589"/>
    </source>
</evidence>
<name>B4DAV6_9BACT</name>
<proteinExistence type="predicted"/>
<dbReference type="RefSeq" id="WP_006983366.1">
    <property type="nucleotide sequence ID" value="NZ_ABVL01000033.1"/>
</dbReference>
<dbReference type="Pfam" id="PF07589">
    <property type="entry name" value="PEP-CTERM"/>
    <property type="match status" value="1"/>
</dbReference>
<dbReference type="Proteomes" id="UP000005824">
    <property type="component" value="Unassembled WGS sequence"/>
</dbReference>
<reference evidence="3 4" key="1">
    <citation type="journal article" date="2011" name="J. Bacteriol.">
        <title>Genome sequence of Chthoniobacter flavus Ellin428, an aerobic heterotrophic soil bacterium.</title>
        <authorList>
            <person name="Kant R."/>
            <person name="van Passel M.W."/>
            <person name="Palva A."/>
            <person name="Lucas S."/>
            <person name="Lapidus A."/>
            <person name="Glavina Del Rio T."/>
            <person name="Dalin E."/>
            <person name="Tice H."/>
            <person name="Bruce D."/>
            <person name="Goodwin L."/>
            <person name="Pitluck S."/>
            <person name="Larimer F.W."/>
            <person name="Land M.L."/>
            <person name="Hauser L."/>
            <person name="Sangwan P."/>
            <person name="de Vos W.M."/>
            <person name="Janssen P.H."/>
            <person name="Smidt H."/>
        </authorList>
    </citation>
    <scope>NUCLEOTIDE SEQUENCE [LARGE SCALE GENOMIC DNA]</scope>
    <source>
        <strain evidence="3 4">Ellin428</strain>
    </source>
</reference>
<keyword evidence="4" id="KW-1185">Reference proteome</keyword>